<evidence type="ECO:0000256" key="1">
    <source>
        <dbReference type="SAM" id="Coils"/>
    </source>
</evidence>
<evidence type="ECO:0000256" key="2">
    <source>
        <dbReference type="SAM" id="MobiDB-lite"/>
    </source>
</evidence>
<protein>
    <submittedName>
        <fullName evidence="3">Uncharacterized protein</fullName>
    </submittedName>
</protein>
<dbReference type="Proteomes" id="UP000553948">
    <property type="component" value="Unassembled WGS sequence"/>
</dbReference>
<keyword evidence="1" id="KW-0175">Coiled coil</keyword>
<proteinExistence type="predicted"/>
<accession>A0A3M8RRX0</accession>
<comment type="caution">
    <text evidence="3">The sequence shown here is derived from an EMBL/GenBank/DDBJ whole genome shotgun (WGS) entry which is preliminary data.</text>
</comment>
<evidence type="ECO:0000313" key="4">
    <source>
        <dbReference type="Proteomes" id="UP000553948"/>
    </source>
</evidence>
<dbReference type="AlphaFoldDB" id="A0A3M8RRX0"/>
<gene>
    <name evidence="3" type="ORF">H4C47_04940</name>
</gene>
<name>A0A3M8RRX0_PSEPU</name>
<feature type="compositionally biased region" description="Basic and acidic residues" evidence="2">
    <location>
        <begin position="17"/>
        <end position="31"/>
    </location>
</feature>
<organism evidence="3 4">
    <name type="scientific">Pseudomonas putida</name>
    <name type="common">Arthrobacter siderocapsulatus</name>
    <dbReference type="NCBI Taxonomy" id="303"/>
    <lineage>
        <taxon>Bacteria</taxon>
        <taxon>Pseudomonadati</taxon>
        <taxon>Pseudomonadota</taxon>
        <taxon>Gammaproteobacteria</taxon>
        <taxon>Pseudomonadales</taxon>
        <taxon>Pseudomonadaceae</taxon>
        <taxon>Pseudomonas</taxon>
    </lineage>
</organism>
<reference evidence="3 4" key="1">
    <citation type="submission" date="2020-07" db="EMBL/GenBank/DDBJ databases">
        <title>Diversity of carbapenemase encoding genes among Pseudomonas putida group clinical isolates in a tertiary Brazilian hospital.</title>
        <authorList>
            <person name="Alberto-Lei F."/>
            <person name="Nodari C.S."/>
            <person name="Streling A.P."/>
            <person name="Paulino J.T."/>
            <person name="Bessa-Neto F.O."/>
            <person name="Cayo R."/>
            <person name="Gales A.C."/>
        </authorList>
    </citation>
    <scope>NUCLEOTIDE SEQUENCE [LARGE SCALE GENOMIC DNA]</scope>
    <source>
        <strain evidence="3 4">12464</strain>
    </source>
</reference>
<feature type="coiled-coil region" evidence="1">
    <location>
        <begin position="286"/>
        <end position="348"/>
    </location>
</feature>
<evidence type="ECO:0000313" key="3">
    <source>
        <dbReference type="EMBL" id="MBA6115071.1"/>
    </source>
</evidence>
<sequence>MNDKMNKPGGVPVMSRKTGEREMLQPARRQEVSTQEVSAEVVQAALVAGDVVPEALVAEPCEAVAEATPEVASFAKPKDKEQQKIESLADFLEHFFVGKTKSSLADATLRKLVKNARIEEVRRYELLALAEENDPTLEKSLNLMLLAADLNGYRSIEEQLRYFAAEVGRRVQGQGKRSLEYWLPRTTDDGLSLEVIANEVREAMQKVAASEVPAPDKKKAQKRLECGFYLACQWRLYQGTALRELAGVLRRSILAPNPLQRERSDGLVRLLASQPFGDVPGLTWLLDDQARMVQQADARADQLEREMSQLAVAKSQAEEQLKACEAELADKTARLDGLQAQLGAAQEQSRIQEVHSNDDLSRLRGQVLRVLNSEMPILQDVLIALDREPPKVTVAREYLGSVVEKLNKEISRIKDR</sequence>
<dbReference type="OrthoDB" id="6798933at2"/>
<dbReference type="EMBL" id="JACGDG010000003">
    <property type="protein sequence ID" value="MBA6115071.1"/>
    <property type="molecule type" value="Genomic_DNA"/>
</dbReference>
<feature type="region of interest" description="Disordered" evidence="2">
    <location>
        <begin position="1"/>
        <end position="34"/>
    </location>
</feature>
<dbReference type="RefSeq" id="WP_123109019.1">
    <property type="nucleotide sequence ID" value="NZ_JACGDG010000003.1"/>
</dbReference>